<dbReference type="InParanoid" id="A0A0V0QXF3"/>
<proteinExistence type="predicted"/>
<organism evidence="3 4">
    <name type="scientific">Pseudocohnilembus persalinus</name>
    <name type="common">Ciliate</name>
    <dbReference type="NCBI Taxonomy" id="266149"/>
    <lineage>
        <taxon>Eukaryota</taxon>
        <taxon>Sar</taxon>
        <taxon>Alveolata</taxon>
        <taxon>Ciliophora</taxon>
        <taxon>Intramacronucleata</taxon>
        <taxon>Oligohymenophorea</taxon>
        <taxon>Scuticociliatia</taxon>
        <taxon>Philasterida</taxon>
        <taxon>Pseudocohnilembidae</taxon>
        <taxon>Pseudocohnilembus</taxon>
    </lineage>
</organism>
<reference evidence="3 4" key="1">
    <citation type="journal article" date="2015" name="Sci. Rep.">
        <title>Genome of the facultative scuticociliatosis pathogen Pseudocohnilembus persalinus provides insight into its virulence through horizontal gene transfer.</title>
        <authorList>
            <person name="Xiong J."/>
            <person name="Wang G."/>
            <person name="Cheng J."/>
            <person name="Tian M."/>
            <person name="Pan X."/>
            <person name="Warren A."/>
            <person name="Jiang C."/>
            <person name="Yuan D."/>
            <person name="Miao W."/>
        </authorList>
    </citation>
    <scope>NUCLEOTIDE SEQUENCE [LARGE SCALE GENOMIC DNA]</scope>
    <source>
        <strain evidence="3">36N120E</strain>
    </source>
</reference>
<feature type="compositionally biased region" description="Low complexity" evidence="1">
    <location>
        <begin position="57"/>
        <end position="75"/>
    </location>
</feature>
<evidence type="ECO:0000313" key="3">
    <source>
        <dbReference type="EMBL" id="KRX06833.1"/>
    </source>
</evidence>
<sequence length="245" mass="29462">MWDEQSDDDKSFILDQSRITQYENDGLNDSEEDLQEEQKNYEYDNNNILSQIQNDHNQQNNQNHQSYNQNNQDYQTPGGQEAPQQGHIIINNFNQNVNQQQNKVVNVGDLISMDEKINEYKNESIRKKLEEIKMFYPCFRKIRGDGNCFFRAFAFAYFDQVTMDRNQNRFNQLLKNKSQQSMLQQQMNQVCGYDFYIVSFIKLQSYQYFKSKEQDYQVFMTEQEVEQIENIYLQWGTEAEEKNHQ</sequence>
<name>A0A0V0QXF3_PSEPJ</name>
<feature type="domain" description="OTU" evidence="2">
    <location>
        <begin position="137"/>
        <end position="245"/>
    </location>
</feature>
<dbReference type="PROSITE" id="PS50802">
    <property type="entry name" value="OTU"/>
    <property type="match status" value="1"/>
</dbReference>
<dbReference type="InterPro" id="IPR003323">
    <property type="entry name" value="OTU_dom"/>
</dbReference>
<keyword evidence="4" id="KW-1185">Reference proteome</keyword>
<dbReference type="Gene3D" id="1.20.1300.20">
    <property type="entry name" value="Peptidase C65 Otubain, subdomain 2"/>
    <property type="match status" value="1"/>
</dbReference>
<dbReference type="InterPro" id="IPR038765">
    <property type="entry name" value="Papain-like_cys_pep_sf"/>
</dbReference>
<dbReference type="PANTHER" id="PTHR12931">
    <property type="entry name" value="UBIQUITIN THIOLESTERASE PROTEIN OTUB"/>
    <property type="match status" value="1"/>
</dbReference>
<evidence type="ECO:0000259" key="2">
    <source>
        <dbReference type="PROSITE" id="PS50802"/>
    </source>
</evidence>
<dbReference type="InterPro" id="IPR042467">
    <property type="entry name" value="Peptidase_C65_otubain_sub2"/>
</dbReference>
<dbReference type="PANTHER" id="PTHR12931:SF15">
    <property type="entry name" value="UBIQUITIN THIOESTERASE OTUBAIN-LIKE"/>
    <property type="match status" value="1"/>
</dbReference>
<gene>
    <name evidence="3" type="ORF">PPERSA_11478</name>
</gene>
<dbReference type="EMBL" id="LDAU01000091">
    <property type="protein sequence ID" value="KRX06833.1"/>
    <property type="molecule type" value="Genomic_DNA"/>
</dbReference>
<dbReference type="GO" id="GO:0043130">
    <property type="term" value="F:ubiquitin binding"/>
    <property type="evidence" value="ECO:0007669"/>
    <property type="project" value="TreeGrafter"/>
</dbReference>
<feature type="region of interest" description="Disordered" evidence="1">
    <location>
        <begin position="1"/>
        <end position="33"/>
    </location>
</feature>
<comment type="caution">
    <text evidence="3">The sequence shown here is derived from an EMBL/GenBank/DDBJ whole genome shotgun (WGS) entry which is preliminary data.</text>
</comment>
<evidence type="ECO:0000256" key="1">
    <source>
        <dbReference type="SAM" id="MobiDB-lite"/>
    </source>
</evidence>
<protein>
    <recommendedName>
        <fullName evidence="2">OTU domain-containing protein</fullName>
    </recommendedName>
</protein>
<dbReference type="InterPro" id="IPR019400">
    <property type="entry name" value="Peptidase_C65_otubain"/>
</dbReference>
<dbReference type="AlphaFoldDB" id="A0A0V0QXF3"/>
<feature type="region of interest" description="Disordered" evidence="1">
    <location>
        <begin position="57"/>
        <end position="84"/>
    </location>
</feature>
<evidence type="ECO:0000313" key="4">
    <source>
        <dbReference type="Proteomes" id="UP000054937"/>
    </source>
</evidence>
<accession>A0A0V0QXF3</accession>
<dbReference type="GO" id="GO:0004843">
    <property type="term" value="F:cysteine-type deubiquitinase activity"/>
    <property type="evidence" value="ECO:0007669"/>
    <property type="project" value="TreeGrafter"/>
</dbReference>
<dbReference type="SUPFAM" id="SSF54001">
    <property type="entry name" value="Cysteine proteinases"/>
    <property type="match status" value="1"/>
</dbReference>
<dbReference type="GO" id="GO:0071108">
    <property type="term" value="P:protein K48-linked deubiquitination"/>
    <property type="evidence" value="ECO:0007669"/>
    <property type="project" value="TreeGrafter"/>
</dbReference>
<dbReference type="Proteomes" id="UP000054937">
    <property type="component" value="Unassembled WGS sequence"/>
</dbReference>
<dbReference type="GO" id="GO:0005634">
    <property type="term" value="C:nucleus"/>
    <property type="evidence" value="ECO:0007669"/>
    <property type="project" value="TreeGrafter"/>
</dbReference>
<dbReference type="Pfam" id="PF10275">
    <property type="entry name" value="Peptidase_C65"/>
    <property type="match status" value="1"/>
</dbReference>
<dbReference type="OrthoDB" id="18915at2759"/>